<evidence type="ECO:0000259" key="3">
    <source>
        <dbReference type="Pfam" id="PF03067"/>
    </source>
</evidence>
<sequence length="373" mass="39663">MASAAVASAAAAAARRRRRRPPEELVRLAGALCAAAAALAALCTRVDAHGRLIEPPSRASMWRYGFDTPPDYNDHEQYCGGFARQWNRNGGRCGVCGDAWDLPEPRPHEAGGVFGQGPVVRRWRMGSAVPVRVELTANHRGYFEFRLCARDRPQPEATQACLDAHLLRRAPAPGGPAAAARRVAAASASGSALEDEGEERAGRFFPEAGANRVFEMRYLLPAGVVCERCVLQWRYVAGNSWGRCENGTEAVGCGPQEEFRACADVAIDGQGERPTEAPAPTPGEGPTEGAGEGEGEGESEGAGAGEGERPPTAEEHRGRAWWAALVIVVASALAAAATLLLLYVYYYHAADVLKSWLRGRRAAAAAANGDYVS</sequence>
<dbReference type="EMBL" id="JAZDUA010000041">
    <property type="protein sequence ID" value="KAK7871302.1"/>
    <property type="molecule type" value="Genomic_DNA"/>
</dbReference>
<evidence type="ECO:0000313" key="5">
    <source>
        <dbReference type="Proteomes" id="UP001378592"/>
    </source>
</evidence>
<feature type="transmembrane region" description="Helical" evidence="2">
    <location>
        <begin position="320"/>
        <end position="346"/>
    </location>
</feature>
<evidence type="ECO:0000256" key="2">
    <source>
        <dbReference type="SAM" id="Phobius"/>
    </source>
</evidence>
<protein>
    <recommendedName>
        <fullName evidence="3">Chitin-binding type-4 domain-containing protein</fullName>
    </recommendedName>
</protein>
<feature type="domain" description="Chitin-binding type-4" evidence="3">
    <location>
        <begin position="49"/>
        <end position="265"/>
    </location>
</feature>
<dbReference type="Proteomes" id="UP001378592">
    <property type="component" value="Unassembled WGS sequence"/>
</dbReference>
<keyword evidence="2" id="KW-1133">Transmembrane helix</keyword>
<comment type="caution">
    <text evidence="4">The sequence shown here is derived from an EMBL/GenBank/DDBJ whole genome shotgun (WGS) entry which is preliminary data.</text>
</comment>
<dbReference type="PANTHER" id="PTHR21113">
    <property type="entry name" value="AGAP001705-PA"/>
    <property type="match status" value="1"/>
</dbReference>
<keyword evidence="2" id="KW-0472">Membrane</keyword>
<feature type="compositionally biased region" description="Basic and acidic residues" evidence="1">
    <location>
        <begin position="306"/>
        <end position="315"/>
    </location>
</feature>
<reference evidence="4 5" key="1">
    <citation type="submission" date="2024-03" db="EMBL/GenBank/DDBJ databases">
        <title>The genome assembly and annotation of the cricket Gryllus longicercus Weissman &amp; Gray.</title>
        <authorList>
            <person name="Szrajer S."/>
            <person name="Gray D."/>
            <person name="Ylla G."/>
        </authorList>
    </citation>
    <scope>NUCLEOTIDE SEQUENCE [LARGE SCALE GENOMIC DNA]</scope>
    <source>
        <strain evidence="4">DAG 2021-001</strain>
        <tissue evidence="4">Whole body minus gut</tissue>
    </source>
</reference>
<evidence type="ECO:0000256" key="1">
    <source>
        <dbReference type="SAM" id="MobiDB-lite"/>
    </source>
</evidence>
<evidence type="ECO:0000313" key="4">
    <source>
        <dbReference type="EMBL" id="KAK7871302.1"/>
    </source>
</evidence>
<name>A0AAN9ZDR1_9ORTH</name>
<proteinExistence type="predicted"/>
<dbReference type="PANTHER" id="PTHR21113:SF4">
    <property type="entry name" value="CHITIN-BINDING TYPE-4 DOMAIN-CONTAINING PROTEIN"/>
    <property type="match status" value="1"/>
</dbReference>
<feature type="region of interest" description="Disordered" evidence="1">
    <location>
        <begin position="270"/>
        <end position="315"/>
    </location>
</feature>
<keyword evidence="2" id="KW-0812">Transmembrane</keyword>
<dbReference type="InterPro" id="IPR004302">
    <property type="entry name" value="Cellulose/chitin-bd_N"/>
</dbReference>
<accession>A0AAN9ZDR1</accession>
<organism evidence="4 5">
    <name type="scientific">Gryllus longicercus</name>
    <dbReference type="NCBI Taxonomy" id="2509291"/>
    <lineage>
        <taxon>Eukaryota</taxon>
        <taxon>Metazoa</taxon>
        <taxon>Ecdysozoa</taxon>
        <taxon>Arthropoda</taxon>
        <taxon>Hexapoda</taxon>
        <taxon>Insecta</taxon>
        <taxon>Pterygota</taxon>
        <taxon>Neoptera</taxon>
        <taxon>Polyneoptera</taxon>
        <taxon>Orthoptera</taxon>
        <taxon>Ensifera</taxon>
        <taxon>Gryllidea</taxon>
        <taxon>Grylloidea</taxon>
        <taxon>Gryllidae</taxon>
        <taxon>Gryllinae</taxon>
        <taxon>Gryllus</taxon>
    </lineage>
</organism>
<gene>
    <name evidence="4" type="ORF">R5R35_007576</name>
</gene>
<keyword evidence="5" id="KW-1185">Reference proteome</keyword>
<dbReference type="AlphaFoldDB" id="A0AAN9ZDR1"/>
<dbReference type="Pfam" id="PF03067">
    <property type="entry name" value="LPMO_10"/>
    <property type="match status" value="1"/>
</dbReference>